<dbReference type="SUPFAM" id="SSF53335">
    <property type="entry name" value="S-adenosyl-L-methionine-dependent methyltransferases"/>
    <property type="match status" value="1"/>
</dbReference>
<evidence type="ECO:0000313" key="2">
    <source>
        <dbReference type="EMBL" id="SPZ85439.1"/>
    </source>
</evidence>
<name>A0A2X2KTP5_SPHMU</name>
<feature type="domain" description="Methyltransferase" evidence="1">
    <location>
        <begin position="64"/>
        <end position="160"/>
    </location>
</feature>
<keyword evidence="2" id="KW-0489">Methyltransferase</keyword>
<evidence type="ECO:0000259" key="1">
    <source>
        <dbReference type="Pfam" id="PF13649"/>
    </source>
</evidence>
<dbReference type="Proteomes" id="UP000251241">
    <property type="component" value="Unassembled WGS sequence"/>
</dbReference>
<protein>
    <submittedName>
        <fullName evidence="2">Trans-aconitate methyltransferase</fullName>
    </submittedName>
</protein>
<dbReference type="InterPro" id="IPR041698">
    <property type="entry name" value="Methyltransf_25"/>
</dbReference>
<accession>A0A2X2KTP5</accession>
<dbReference type="EMBL" id="UAUU01000008">
    <property type="protein sequence ID" value="SPZ85439.1"/>
    <property type="molecule type" value="Genomic_DNA"/>
</dbReference>
<organism evidence="2 3">
    <name type="scientific">Sphingobacterium multivorum</name>
    <dbReference type="NCBI Taxonomy" id="28454"/>
    <lineage>
        <taxon>Bacteria</taxon>
        <taxon>Pseudomonadati</taxon>
        <taxon>Bacteroidota</taxon>
        <taxon>Sphingobacteriia</taxon>
        <taxon>Sphingobacteriales</taxon>
        <taxon>Sphingobacteriaceae</taxon>
        <taxon>Sphingobacterium</taxon>
    </lineage>
</organism>
<dbReference type="GeneID" id="97181210"/>
<dbReference type="GO" id="GO:0032259">
    <property type="term" value="P:methylation"/>
    <property type="evidence" value="ECO:0007669"/>
    <property type="project" value="UniProtKB-KW"/>
</dbReference>
<gene>
    <name evidence="2" type="ORF">NCTC11343_02001</name>
</gene>
<dbReference type="CDD" id="cd02440">
    <property type="entry name" value="AdoMet_MTases"/>
    <property type="match status" value="1"/>
</dbReference>
<dbReference type="InterPro" id="IPR029063">
    <property type="entry name" value="SAM-dependent_MTases_sf"/>
</dbReference>
<evidence type="ECO:0000313" key="3">
    <source>
        <dbReference type="Proteomes" id="UP000251241"/>
    </source>
</evidence>
<reference evidence="2 3" key="1">
    <citation type="submission" date="2018-06" db="EMBL/GenBank/DDBJ databases">
        <authorList>
            <consortium name="Pathogen Informatics"/>
            <person name="Doyle S."/>
        </authorList>
    </citation>
    <scope>NUCLEOTIDE SEQUENCE [LARGE SCALE GENOMIC DNA]</scope>
    <source>
        <strain evidence="2 3">NCTC11343</strain>
    </source>
</reference>
<dbReference type="RefSeq" id="WP_112374809.1">
    <property type="nucleotide sequence ID" value="NZ_CP069793.1"/>
</dbReference>
<keyword evidence="2" id="KW-0808">Transferase</keyword>
<dbReference type="AlphaFoldDB" id="A0A2X2KTP5"/>
<sequence length="237" mass="27563">MGIDTRYRTSQNEIMDDFRLEGDELRVTLDRIAKINRFLGGNSITLNGVKTLLSTGYKNETITIVDIGCGNGDMLRMLSDYGNRHHIKLSLLGIDANPYTINCARDLSKDYTNISYLCADIFEANFEDVKYDIVLCTLTLHHFDDEAIFRLLDSLVNVSKLGVVINDLQRSKMAYRLFQTIAVVFRLNRMTKVDGLVSILRGFKKIELVQFAKRLRLEHYTIQWKWAFRYQWIIFNR</sequence>
<dbReference type="Gene3D" id="3.40.50.150">
    <property type="entry name" value="Vaccinia Virus protein VP39"/>
    <property type="match status" value="1"/>
</dbReference>
<dbReference type="GO" id="GO:0008168">
    <property type="term" value="F:methyltransferase activity"/>
    <property type="evidence" value="ECO:0007669"/>
    <property type="project" value="UniProtKB-KW"/>
</dbReference>
<proteinExistence type="predicted"/>
<dbReference type="Pfam" id="PF13649">
    <property type="entry name" value="Methyltransf_25"/>
    <property type="match status" value="1"/>
</dbReference>